<accession>A0A399EQU7</accession>
<dbReference type="SUPFAM" id="SSF55909">
    <property type="entry name" value="Pentein"/>
    <property type="match status" value="1"/>
</dbReference>
<evidence type="ECO:0000313" key="2">
    <source>
        <dbReference type="EMBL" id="RIH85933.1"/>
    </source>
</evidence>
<keyword evidence="1 2" id="KW-0378">Hydrolase</keyword>
<dbReference type="PANTHER" id="PTHR31377">
    <property type="entry name" value="AGMATINE DEIMINASE-RELATED"/>
    <property type="match status" value="1"/>
</dbReference>
<evidence type="ECO:0000313" key="3">
    <source>
        <dbReference type="Proteomes" id="UP000265800"/>
    </source>
</evidence>
<dbReference type="EC" id="3.5.3.12" evidence="2"/>
<name>A0A399EQU7_9DEIN</name>
<gene>
    <name evidence="2" type="primary">aguA</name>
    <name evidence="2" type="ORF">Mlute_01415</name>
</gene>
<reference evidence="2 3" key="1">
    <citation type="submission" date="2018-08" db="EMBL/GenBank/DDBJ databases">
        <title>Meiothermus luteus KCTC 52599 genome sequencing project.</title>
        <authorList>
            <person name="Da Costa M.S."/>
            <person name="Albuquerque L."/>
            <person name="Raposo P."/>
            <person name="Froufe H.J.C."/>
            <person name="Barroso C.S."/>
            <person name="Egas C."/>
        </authorList>
    </citation>
    <scope>NUCLEOTIDE SEQUENCE [LARGE SCALE GENOMIC DNA]</scope>
    <source>
        <strain evidence="2 3">KCTC 52599</strain>
    </source>
</reference>
<sequence>MEKTLTPRALGFRMPPEWAPHAATWTAWPYDEEKWQGYLEPVRQELAGFVNTLARFEPVELVVHDEESERDARARLSGNVRFHRIPHDDLWLRDSGAMFVARPSGEGPLELAALSWEFNGWGGKYPAGLDNQMPLHIARLLGLRLFYPGIVMEGGALEVNGQGLALTTRQCLLSPGRNPHLHEEELEDYLREYLGVDALIWLGEGLEGDHTDGHIDTLTRFTAPATLVTSVALDPDDPNHRPLKENLEILKSLGGFRVVELPLPKEPRWLGGERLPLTYANFYIANGVVLVPQYGDPHDERALEILRPLFPGREVIGLQSRYLITGGGSFHCITQQQPAGRIWRGA</sequence>
<dbReference type="RefSeq" id="WP_245958885.1">
    <property type="nucleotide sequence ID" value="NZ_QWKZ01000038.1"/>
</dbReference>
<dbReference type="Proteomes" id="UP000265800">
    <property type="component" value="Unassembled WGS sequence"/>
</dbReference>
<organism evidence="2 3">
    <name type="scientific">Meiothermus luteus</name>
    <dbReference type="NCBI Taxonomy" id="2026184"/>
    <lineage>
        <taxon>Bacteria</taxon>
        <taxon>Thermotogati</taxon>
        <taxon>Deinococcota</taxon>
        <taxon>Deinococci</taxon>
        <taxon>Thermales</taxon>
        <taxon>Thermaceae</taxon>
        <taxon>Meiothermus</taxon>
    </lineage>
</organism>
<dbReference type="Gene3D" id="3.75.10.10">
    <property type="entry name" value="L-arginine/glycine Amidinotransferase, Chain A"/>
    <property type="match status" value="1"/>
</dbReference>
<proteinExistence type="predicted"/>
<comment type="caution">
    <text evidence="2">The sequence shown here is derived from an EMBL/GenBank/DDBJ whole genome shotgun (WGS) entry which is preliminary data.</text>
</comment>
<dbReference type="EMBL" id="QWKZ01000038">
    <property type="protein sequence ID" value="RIH85933.1"/>
    <property type="molecule type" value="Genomic_DNA"/>
</dbReference>
<dbReference type="InterPro" id="IPR007466">
    <property type="entry name" value="Peptidyl-Arg-deiminase_porph"/>
</dbReference>
<dbReference type="GO" id="GO:0047632">
    <property type="term" value="F:agmatine deiminase activity"/>
    <property type="evidence" value="ECO:0007669"/>
    <property type="project" value="UniProtKB-EC"/>
</dbReference>
<dbReference type="GO" id="GO:0004668">
    <property type="term" value="F:protein-arginine deiminase activity"/>
    <property type="evidence" value="ECO:0007669"/>
    <property type="project" value="InterPro"/>
</dbReference>
<dbReference type="GO" id="GO:0009446">
    <property type="term" value="P:putrescine biosynthetic process"/>
    <property type="evidence" value="ECO:0007669"/>
    <property type="project" value="InterPro"/>
</dbReference>
<dbReference type="AlphaFoldDB" id="A0A399EQU7"/>
<dbReference type="PANTHER" id="PTHR31377:SF0">
    <property type="entry name" value="AGMATINE DEIMINASE-RELATED"/>
    <property type="match status" value="1"/>
</dbReference>
<dbReference type="Pfam" id="PF04371">
    <property type="entry name" value="PAD_porph"/>
    <property type="match status" value="1"/>
</dbReference>
<protein>
    <submittedName>
        <fullName evidence="2">Agmatine deiminase</fullName>
        <ecNumber evidence="2">3.5.3.12</ecNumber>
    </submittedName>
</protein>
<keyword evidence="3" id="KW-1185">Reference proteome</keyword>
<evidence type="ECO:0000256" key="1">
    <source>
        <dbReference type="ARBA" id="ARBA00022801"/>
    </source>
</evidence>